<organism evidence="2 3">
    <name type="scientific">Emiliania huxleyi (strain CCMP1516)</name>
    <dbReference type="NCBI Taxonomy" id="280463"/>
    <lineage>
        <taxon>Eukaryota</taxon>
        <taxon>Haptista</taxon>
        <taxon>Haptophyta</taxon>
        <taxon>Prymnesiophyceae</taxon>
        <taxon>Isochrysidales</taxon>
        <taxon>Noelaerhabdaceae</taxon>
        <taxon>Emiliania</taxon>
    </lineage>
</organism>
<accession>A0A0D3IER6</accession>
<feature type="region of interest" description="Disordered" evidence="1">
    <location>
        <begin position="158"/>
        <end position="188"/>
    </location>
</feature>
<feature type="region of interest" description="Disordered" evidence="1">
    <location>
        <begin position="524"/>
        <end position="563"/>
    </location>
</feature>
<dbReference type="EnsemblProtists" id="EOD09751">
    <property type="protein sequence ID" value="EOD09751"/>
    <property type="gene ID" value="EMIHUDRAFT_105488"/>
</dbReference>
<feature type="region of interest" description="Disordered" evidence="1">
    <location>
        <begin position="416"/>
        <end position="505"/>
    </location>
</feature>
<dbReference type="KEGG" id="ehx:EMIHUDRAFT_105488"/>
<name>A0A0D3IER6_EMIH1</name>
<evidence type="ECO:0008006" key="4">
    <source>
        <dbReference type="Google" id="ProtNLM"/>
    </source>
</evidence>
<dbReference type="GeneID" id="17256017"/>
<dbReference type="HOGENOM" id="CLU_035376_0_0_1"/>
<evidence type="ECO:0000313" key="2">
    <source>
        <dbReference type="EnsemblProtists" id="EOD09751"/>
    </source>
</evidence>
<feature type="compositionally biased region" description="Gly residues" evidence="1">
    <location>
        <begin position="487"/>
        <end position="503"/>
    </location>
</feature>
<reference evidence="2" key="2">
    <citation type="submission" date="2024-10" db="UniProtKB">
        <authorList>
            <consortium name="EnsemblProtists"/>
        </authorList>
    </citation>
    <scope>IDENTIFICATION</scope>
</reference>
<keyword evidence="3" id="KW-1185">Reference proteome</keyword>
<proteinExistence type="predicted"/>
<feature type="compositionally biased region" description="Basic residues" evidence="1">
    <location>
        <begin position="552"/>
        <end position="563"/>
    </location>
</feature>
<dbReference type="AlphaFoldDB" id="A0A0D3IER6"/>
<dbReference type="PaxDb" id="2903-EOD09751"/>
<evidence type="ECO:0000256" key="1">
    <source>
        <dbReference type="SAM" id="MobiDB-lite"/>
    </source>
</evidence>
<protein>
    <recommendedName>
        <fullName evidence="4">WRKY domain-containing protein</fullName>
    </recommendedName>
</protein>
<dbReference type="RefSeq" id="XP_005762180.1">
    <property type="nucleotide sequence ID" value="XM_005762123.1"/>
</dbReference>
<dbReference type="Proteomes" id="UP000013827">
    <property type="component" value="Unassembled WGS sequence"/>
</dbReference>
<reference evidence="3" key="1">
    <citation type="journal article" date="2013" name="Nature">
        <title>Pan genome of the phytoplankton Emiliania underpins its global distribution.</title>
        <authorList>
            <person name="Read B.A."/>
            <person name="Kegel J."/>
            <person name="Klute M.J."/>
            <person name="Kuo A."/>
            <person name="Lefebvre S.C."/>
            <person name="Maumus F."/>
            <person name="Mayer C."/>
            <person name="Miller J."/>
            <person name="Monier A."/>
            <person name="Salamov A."/>
            <person name="Young J."/>
            <person name="Aguilar M."/>
            <person name="Claverie J.M."/>
            <person name="Frickenhaus S."/>
            <person name="Gonzalez K."/>
            <person name="Herman E.K."/>
            <person name="Lin Y.C."/>
            <person name="Napier J."/>
            <person name="Ogata H."/>
            <person name="Sarno A.F."/>
            <person name="Shmutz J."/>
            <person name="Schroeder D."/>
            <person name="de Vargas C."/>
            <person name="Verret F."/>
            <person name="von Dassow P."/>
            <person name="Valentin K."/>
            <person name="Van de Peer Y."/>
            <person name="Wheeler G."/>
            <person name="Dacks J.B."/>
            <person name="Delwiche C.F."/>
            <person name="Dyhrman S.T."/>
            <person name="Glockner G."/>
            <person name="John U."/>
            <person name="Richards T."/>
            <person name="Worden A.Z."/>
            <person name="Zhang X."/>
            <person name="Grigoriev I.V."/>
            <person name="Allen A.E."/>
            <person name="Bidle K."/>
            <person name="Borodovsky M."/>
            <person name="Bowler C."/>
            <person name="Brownlee C."/>
            <person name="Cock J.M."/>
            <person name="Elias M."/>
            <person name="Gladyshev V.N."/>
            <person name="Groth M."/>
            <person name="Guda C."/>
            <person name="Hadaegh A."/>
            <person name="Iglesias-Rodriguez M.D."/>
            <person name="Jenkins J."/>
            <person name="Jones B.M."/>
            <person name="Lawson T."/>
            <person name="Leese F."/>
            <person name="Lindquist E."/>
            <person name="Lobanov A."/>
            <person name="Lomsadze A."/>
            <person name="Malik S.B."/>
            <person name="Marsh M.E."/>
            <person name="Mackinder L."/>
            <person name="Mock T."/>
            <person name="Mueller-Roeber B."/>
            <person name="Pagarete A."/>
            <person name="Parker M."/>
            <person name="Probert I."/>
            <person name="Quesneville H."/>
            <person name="Raines C."/>
            <person name="Rensing S.A."/>
            <person name="Riano-Pachon D.M."/>
            <person name="Richier S."/>
            <person name="Rokitta S."/>
            <person name="Shiraiwa Y."/>
            <person name="Soanes D.M."/>
            <person name="van der Giezen M."/>
            <person name="Wahlund T.M."/>
            <person name="Williams B."/>
            <person name="Wilson W."/>
            <person name="Wolfe G."/>
            <person name="Wurch L.L."/>
        </authorList>
    </citation>
    <scope>NUCLEOTIDE SEQUENCE</scope>
</reference>
<sequence>MPDELGDREEGPTNSRFGGRDVIAVAKLPVAAAMVYKCDGELMPTKSLKNKLGPMQKAEPDEPAVPTTSVVAAEPKAVLGAAAIVSPPTTVGPLLPAPTDAGIKLPVKAEAAVVKKNTIVAVRLPRKPAAGCLVPAAVRSSTRSSLSQLLRTDVFRRIEPTPPPRRKMKKSEPPYYSGHVTPAGKGKQNVLPPGYFRTVKGASDRHHWNYHGPDGCIISESASKAWQHFRENGPLEAADLASAALINVAPAAANAAAAETVGVTVAVAAADASCDTSQQFGQDSFSDWEGYGSAEEDGELAGEFASLYASPASATCSPRSPFTDAYSAMTSKSASPAFSALEGLDDFNLPPALTDLFDDALRSRSRTASPFAVHADYPPASPLADGLGELNSPWSDGGGLASGALWREDVVPKDIPTPLAAKDAPPLHGGDAGAAHDEAPPSTPAPVQSGVGERESQRQRKAPSRWSADPLSVLNLGGRLSELEQARGGGDAGGGDDAGGGGLRLPAPRARKKIIGRVIACGTPGCSRGAYHDGLCSTERAGKRTRSTTNKNGRKRSRAGPQQ</sequence>
<evidence type="ECO:0000313" key="3">
    <source>
        <dbReference type="Proteomes" id="UP000013827"/>
    </source>
</evidence>